<dbReference type="AlphaFoldDB" id="A0A953I1R5"/>
<organism evidence="1 2">
    <name type="scientific">Symbiobacterium thermophilum</name>
    <dbReference type="NCBI Taxonomy" id="2734"/>
    <lineage>
        <taxon>Bacteria</taxon>
        <taxon>Bacillati</taxon>
        <taxon>Bacillota</taxon>
        <taxon>Clostridia</taxon>
        <taxon>Eubacteriales</taxon>
        <taxon>Symbiobacteriaceae</taxon>
        <taxon>Symbiobacterium</taxon>
    </lineage>
</organism>
<dbReference type="EMBL" id="PIUK01000022">
    <property type="protein sequence ID" value="MBY6275356.1"/>
    <property type="molecule type" value="Genomic_DNA"/>
</dbReference>
<evidence type="ECO:0000313" key="1">
    <source>
        <dbReference type="EMBL" id="MBY6275356.1"/>
    </source>
</evidence>
<proteinExistence type="predicted"/>
<comment type="caution">
    <text evidence="1">The sequence shown here is derived from an EMBL/GenBank/DDBJ whole genome shotgun (WGS) entry which is preliminary data.</text>
</comment>
<dbReference type="RefSeq" id="WP_011195324.1">
    <property type="nucleotide sequence ID" value="NZ_PIUK01000022.1"/>
</dbReference>
<reference evidence="1" key="1">
    <citation type="submission" date="2017-11" db="EMBL/GenBank/DDBJ databases">
        <title>Three new genomes from thermophilic consortium.</title>
        <authorList>
            <person name="Quaggio R."/>
            <person name="Amgarten D."/>
            <person name="Setubal J.C."/>
        </authorList>
    </citation>
    <scope>NUCLEOTIDE SEQUENCE</scope>
    <source>
        <strain evidence="1">ZCTH01-B2</strain>
    </source>
</reference>
<accession>A0A953I1R5</accession>
<sequence>MATVCRVDTLYHYLMGGDESLPGILDKGLLPASAFPESERWQRFESFYRSLYAQWAEPLLGPFRNSGVYFTPIDFRLLPGTYLHRRTRIAVPLSEIPLEQAVLTYELDGRRTVVPLTAEALEEAAALWTADLVRAWYARNPNMSFYYVPQVAVFPDGGIAVHTAWVERAPAEA</sequence>
<gene>
    <name evidence="1" type="ORF">CWE10_03925</name>
</gene>
<evidence type="ECO:0000313" key="2">
    <source>
        <dbReference type="Proteomes" id="UP000732377"/>
    </source>
</evidence>
<dbReference type="Proteomes" id="UP000732377">
    <property type="component" value="Unassembled WGS sequence"/>
</dbReference>
<name>A0A953I1R5_SYMTR</name>
<protein>
    <submittedName>
        <fullName evidence="1">Uncharacterized protein</fullName>
    </submittedName>
</protein>